<dbReference type="EMBL" id="JABMCE010000085">
    <property type="protein sequence ID" value="NUU15256.1"/>
    <property type="molecule type" value="Genomic_DNA"/>
</dbReference>
<organism evidence="2 3">
    <name type="scientific">Curtobacterium pusillum</name>
    <dbReference type="NCBI Taxonomy" id="69373"/>
    <lineage>
        <taxon>Bacteria</taxon>
        <taxon>Bacillati</taxon>
        <taxon>Actinomycetota</taxon>
        <taxon>Actinomycetes</taxon>
        <taxon>Micrococcales</taxon>
        <taxon>Microbacteriaceae</taxon>
        <taxon>Curtobacterium</taxon>
    </lineage>
</organism>
<dbReference type="Proteomes" id="UP000573001">
    <property type="component" value="Unassembled WGS sequence"/>
</dbReference>
<dbReference type="PANTHER" id="PTHR37489:SF1">
    <property type="entry name" value="DUF3500 DOMAIN-CONTAINING PROTEIN"/>
    <property type="match status" value="1"/>
</dbReference>
<dbReference type="PANTHER" id="PTHR37489">
    <property type="entry name" value="DUF3500 DOMAIN-CONTAINING PROTEIN"/>
    <property type="match status" value="1"/>
</dbReference>
<reference evidence="2 3" key="1">
    <citation type="submission" date="2020-05" db="EMBL/GenBank/DDBJ databases">
        <title>Genome Sequencing of Type Strains.</title>
        <authorList>
            <person name="Lemaire J.F."/>
            <person name="Inderbitzin P."/>
            <person name="Gregorio O.A."/>
            <person name="Collins S.B."/>
            <person name="Wespe N."/>
            <person name="Knight-Connoni V."/>
        </authorList>
    </citation>
    <scope>NUCLEOTIDE SEQUENCE [LARGE SCALE GENOMIC DNA]</scope>
    <source>
        <strain evidence="2 3">ATCC 19096</strain>
    </source>
</reference>
<evidence type="ECO:0000256" key="1">
    <source>
        <dbReference type="SAM" id="MobiDB-lite"/>
    </source>
</evidence>
<feature type="region of interest" description="Disordered" evidence="1">
    <location>
        <begin position="1"/>
        <end position="32"/>
    </location>
</feature>
<feature type="compositionally biased region" description="Polar residues" evidence="1">
    <location>
        <begin position="1"/>
        <end position="11"/>
    </location>
</feature>
<dbReference type="InterPro" id="IPR021889">
    <property type="entry name" value="DUF3500"/>
</dbReference>
<comment type="caution">
    <text evidence="2">The sequence shown here is derived from an EMBL/GenBank/DDBJ whole genome shotgun (WGS) entry which is preliminary data.</text>
</comment>
<proteinExistence type="predicted"/>
<dbReference type="Pfam" id="PF12006">
    <property type="entry name" value="DUF3500"/>
    <property type="match status" value="1"/>
</dbReference>
<evidence type="ECO:0000313" key="3">
    <source>
        <dbReference type="Proteomes" id="UP000573001"/>
    </source>
</evidence>
<sequence>MIIKIQSNGSDARNDEEVGTVEARTGREKTAEDDEFFSDDRTTGVEGAVELPGGDFRDFLLDPDDPTVAQYRGESWDVYSAERTAPSFVQELLASWRRLYDEPFRGVTNDGAVREGLYPLPVGAPGDPALREAAERLLRTLDAEERERFTHPVDAPEWRAWSNPEFVIHRVGLRLEDLDEPEVRAVHDLLRASLSPEGYERVRTLMSLNGFLGDLVGLPTVMNDRSYWVSMFGTPSDDAPWGWQLFGHHVAVNFLAVGDRHVIAPVFLGAEPAVTDDGRPGVFDEREAAALRLAASLTDAQRERAVVYASVLDPAMPEGRLHPADERHVAGAFRDNRVIPYEGIPAAELDAEQLGLLRAVVADFLLLLREPQREATLRDYDAHLEETWFAWYGATDGTQPFYLRVQSPVILAELDHHAGVWLGNRLPARFHVHTTLRLPNGNDYGRAYVDAWRARTA</sequence>
<gene>
    <name evidence="2" type="ORF">HP507_15595</name>
</gene>
<protein>
    <submittedName>
        <fullName evidence="2">DUF3500 domain-containing protein</fullName>
    </submittedName>
</protein>
<name>A0ABX2MBM4_9MICO</name>
<keyword evidence="3" id="KW-1185">Reference proteome</keyword>
<evidence type="ECO:0000313" key="2">
    <source>
        <dbReference type="EMBL" id="NUU15256.1"/>
    </source>
</evidence>
<accession>A0ABX2MBM4</accession>